<keyword evidence="1" id="KW-0175">Coiled coil</keyword>
<proteinExistence type="predicted"/>
<feature type="region of interest" description="Disordered" evidence="2">
    <location>
        <begin position="2758"/>
        <end position="2832"/>
    </location>
</feature>
<feature type="coiled-coil region" evidence="1">
    <location>
        <begin position="2494"/>
        <end position="2596"/>
    </location>
</feature>
<accession>A0A8J9VKV0</accession>
<gene>
    <name evidence="3" type="ORF">BINO364_LOCUS334</name>
</gene>
<feature type="coiled-coil region" evidence="1">
    <location>
        <begin position="1097"/>
        <end position="1219"/>
    </location>
</feature>
<name>A0A8J9VKV0_9NEOP</name>
<feature type="coiled-coil region" evidence="1">
    <location>
        <begin position="1276"/>
        <end position="1338"/>
    </location>
</feature>
<evidence type="ECO:0000256" key="2">
    <source>
        <dbReference type="SAM" id="MobiDB-lite"/>
    </source>
</evidence>
<feature type="coiled-coil region" evidence="1">
    <location>
        <begin position="2203"/>
        <end position="2283"/>
    </location>
</feature>
<feature type="coiled-coil region" evidence="1">
    <location>
        <begin position="1681"/>
        <end position="1747"/>
    </location>
</feature>
<feature type="non-terminal residue" evidence="3">
    <location>
        <position position="2832"/>
    </location>
</feature>
<feature type="coiled-coil region" evidence="1">
    <location>
        <begin position="1374"/>
        <end position="1496"/>
    </location>
</feature>
<feature type="compositionally biased region" description="Polar residues" evidence="2">
    <location>
        <begin position="2186"/>
        <end position="2196"/>
    </location>
</feature>
<keyword evidence="4" id="KW-1185">Reference proteome</keyword>
<feature type="compositionally biased region" description="Polar residues" evidence="2">
    <location>
        <begin position="2620"/>
        <end position="2630"/>
    </location>
</feature>
<feature type="compositionally biased region" description="Basic and acidic residues" evidence="2">
    <location>
        <begin position="2176"/>
        <end position="2185"/>
    </location>
</feature>
<feature type="coiled-coil region" evidence="1">
    <location>
        <begin position="188"/>
        <end position="282"/>
    </location>
</feature>
<feature type="coiled-coil region" evidence="1">
    <location>
        <begin position="726"/>
        <end position="760"/>
    </location>
</feature>
<organism evidence="3 4">
    <name type="scientific">Brenthis ino</name>
    <name type="common">lesser marbled fritillary</name>
    <dbReference type="NCBI Taxonomy" id="405034"/>
    <lineage>
        <taxon>Eukaryota</taxon>
        <taxon>Metazoa</taxon>
        <taxon>Ecdysozoa</taxon>
        <taxon>Arthropoda</taxon>
        <taxon>Hexapoda</taxon>
        <taxon>Insecta</taxon>
        <taxon>Pterygota</taxon>
        <taxon>Neoptera</taxon>
        <taxon>Endopterygota</taxon>
        <taxon>Lepidoptera</taxon>
        <taxon>Glossata</taxon>
        <taxon>Ditrysia</taxon>
        <taxon>Papilionoidea</taxon>
        <taxon>Nymphalidae</taxon>
        <taxon>Heliconiinae</taxon>
        <taxon>Argynnini</taxon>
        <taxon>Brenthis</taxon>
    </lineage>
</organism>
<feature type="coiled-coil region" evidence="1">
    <location>
        <begin position="1547"/>
        <end position="1655"/>
    </location>
</feature>
<feature type="compositionally biased region" description="Basic residues" evidence="2">
    <location>
        <begin position="2821"/>
        <end position="2832"/>
    </location>
</feature>
<feature type="compositionally biased region" description="Basic and acidic residues" evidence="2">
    <location>
        <begin position="2780"/>
        <end position="2790"/>
    </location>
</feature>
<dbReference type="OrthoDB" id="2436455at2759"/>
<dbReference type="EMBL" id="OV170221">
    <property type="protein sequence ID" value="CAH0713142.1"/>
    <property type="molecule type" value="Genomic_DNA"/>
</dbReference>
<evidence type="ECO:0000256" key="1">
    <source>
        <dbReference type="SAM" id="Coils"/>
    </source>
</evidence>
<evidence type="ECO:0000313" key="3">
    <source>
        <dbReference type="EMBL" id="CAH0713142.1"/>
    </source>
</evidence>
<feature type="region of interest" description="Disordered" evidence="2">
    <location>
        <begin position="2620"/>
        <end position="2669"/>
    </location>
</feature>
<feature type="coiled-coil region" evidence="1">
    <location>
        <begin position="973"/>
        <end position="1060"/>
    </location>
</feature>
<evidence type="ECO:0000313" key="4">
    <source>
        <dbReference type="Proteomes" id="UP000838878"/>
    </source>
</evidence>
<feature type="compositionally biased region" description="Basic and acidic residues" evidence="2">
    <location>
        <begin position="2640"/>
        <end position="2649"/>
    </location>
</feature>
<protein>
    <submittedName>
        <fullName evidence="3">Uncharacterized protein</fullName>
    </submittedName>
</protein>
<reference evidence="3" key="1">
    <citation type="submission" date="2021-12" db="EMBL/GenBank/DDBJ databases">
        <authorList>
            <person name="Martin H S."/>
        </authorList>
    </citation>
    <scope>NUCLEOTIDE SEQUENCE</scope>
</reference>
<dbReference type="Proteomes" id="UP000838878">
    <property type="component" value="Chromosome 1"/>
</dbReference>
<feature type="coiled-coil region" evidence="1">
    <location>
        <begin position="1876"/>
        <end position="2136"/>
    </location>
</feature>
<feature type="coiled-coil region" evidence="1">
    <location>
        <begin position="430"/>
        <end position="683"/>
    </location>
</feature>
<feature type="region of interest" description="Disordered" evidence="2">
    <location>
        <begin position="2161"/>
        <end position="2196"/>
    </location>
</feature>
<feature type="coiled-coil region" evidence="1">
    <location>
        <begin position="366"/>
        <end position="400"/>
    </location>
</feature>
<sequence length="2832" mass="329710">MLQKWKIILGNWINCYFEEDNKKDFPVTLDSLVNIISHLRENFNLDESKSAFLDAHTIQEFVLEKYPSFRFENGTVEPINQEEINMAASLLLFFVCINSKDVDIKSAMCNKLSGSDQKTILKFTKCLMECSNISSLDVLTAIAEACGQDVAASEMETFKVAETPPALRSLHSEVRRLQAALDAERFDRNYLQEELARTNLKMEKLLKDKEQYKQDIVNLKAKISCCGQENESKAETSSINSAKLSKQLEETEDRLVSVQERLDDVQYERDVYKNKLDELKHERDKWFTISQQESNRVAQLVDELETERHHVHSLKELVTELRQHNRLNGLDSSQLECDDLDVSAHSLPHNASVCSEACANVIEVQLSEERAKIVLLKQQMQMLQDQLNDLTKKSEEDHRNLTYIIAEKDTDIFNLKHRINEEIEDKNALKLHYDNEVTKLNNEVNELEQRLRDTGENSRRIIDSKMKEIQTLQEEKMSLLQSLSDEITKFENIIKDLKADIDSEKTSKHNMREEYEKQMMKLKEKVSNRNNELVELQNKIFEKGEMIEILQCDLRKEKEISNKYNNDVTNLTTQLQAYENDLRKKAEEVSELQQEIQQYTAYNEKLNIDLQHVNSCLEKSNEDCKILEEHNNKLKVELKNRDVKIEKILKDIENQEIINNEEKKKLQYNLDEINATVDALKSQLQNEIEYKIGIQNELEEVKVANDKLIEDIGQCNSELTKTIAHKQDLEKLLAEEKEGSENLKQKCTELKNAVEQLNINVNEKDSMITLTKKDLDEAKTHFDEQRVKMNELIDSFKIKLKLERSEKNDLKQKFDCVEKEKMDLAVTLREKNDIVAELQMELETLSHKAKENETIIKNLEDNLSEKTKTLENVRIDYDMETNKLVTKINDMNKTLKDLQLTSNNTIQSKDLQIDKLNLDIEKLHSTLQSEHKKMAHIDNEKMILIQQLEQVKVYKDNIEKEHLNKSALFNNLSKELNEEIVAKNETIDKLKNELENVLEDNKIKVEEIKTLQLNIEEVCANNKELYDKKDLDIKELCLKVQNLEALLTKSQEELKMAVDNNAQVIETLQKENIQLHYTKEEDNSTHELMIKEKDKVIETLEIELKNKADMLNDLQKDFGREKLLWEQLKIDIQEQISIKTDQIKELTEKALINQTQLEEKEVILKAMDAQINCLRDEKLKLTIEIDCLRNTYNESAHSNDVLKNNLNKEKAERETVETKTQYLIQENQTLIQKIDQIEDSYKKVIYERDSLLNEKAILVQQLMEEKSILKIADEGKEALLLEKRKVELQLKELQEIKNTLIQEKECLTQQLVDERLSKELAEKEKESLNIVKAELEGKLNAEIIARTEFEEKIYSLSKEIENVMKDKEHKNVMNIELQKDISNLKQKINILEKENNHLTIEIESLKNNLLEYEKNQELLTQETTALVNEKETLTDHLDKLKLDCEKVKSENMALEEKVQEITNTWSSEVNNKQEQIKQMSLDLNSLKSDYKTLEEDNSKIVTVLNCGLNKVIDNIKRDEVCSKILEKYDSIEKENTLENCDVIFKIISDLSSQLNLKKNLEKALEDEDLVIKGLSEKVKQKEMQISQFEVEVQNLKKVIDDSRTETAKQKETYTSLLETKTQDILQLKIENDSLNHELNDLRQQLDIKVHSLKDKLVDNENLTEKLKKTYDCQIDNLNMMVSKLTNYLKEKTMELESVRNEKEKLQYLVEENNTVIKSLEDELKVQKQNQEKLISDFESERNVLKNMVSVIESMMEDQKINLNKTISEHIKTNEIFENEVKILKDTIDNEKTNFDMKLKEKEDLFNNNIGKLNMELMSLHKEKDDIKKDFASQIEVLKNKIIELEEDVVEKAKCIDTIMSENKELNEKTITFEIKTKEYEQNILLLEEKNNEIKRNNDTNETEIVNKMKQLKNELEILVERSNVLNTEVVNKSKENGVLQENLWKLEDQVLNLEKDKRDVEAENAECLNEITELNASLEKFVEENKVLKDMKNENIQLLKMADEKDLDIAKLEKRLKFELDRQKQINEQEKVNLVNKCAILEEYQQKAEMELECRQKEISNLLEEIKTLTLKTQEIINDKDRVIVQVKEEKDVMINTLHEQLNKEKQNLDNIKIVLDSKQAEVLNLKNELDQKNQEDNIVKMLRKENEELIKLIGQRETFAATSQERSGPKYSGQAEKERDHHQQVDNTSTDTHSSIESYKTITDLEKIIQDKNRTITTLQSDITYLKSIIAESENNLLDVSKELELSKENCQQLSSQLKKIVHQKNEEIAELRKQVTKMSVTENRASQIIKVSAKYQAIILKRIAEIKSNTVLKELTNFGNSNCDNDIRRSITAGTITMEDLENFLETTERHIRRCSDKQIALQKERDRLTEINRISESEIINMRKFLTELSVSIKTFNSVKDLYTQKLSRVVSIQRTVRREILSLDGRINDVTMCKLERGYAAVIQDLAECTMNLERWIERCVSRTVSPEKIKQAFTSDAERISLVSGTFQNTSLEVQIEELQKSFEKLLEDVSRAQKGEGAKDTQSITVMEVRAEYEDKLNRMKTKMKQLYQEQIAVFRENQKKDIVGLEMELQKTQDKLKEYEDHIKSLTTELWKVGEKFLVKKDEADWLKKQQRSGSLMSLQHVHSSGLVPPLEEPTRPSDAHSLRSLPVTNQREDKNGRTLQMSDEEGEVFDNRWLRELATPRHAPAPAPAPRDPAPRLSELRWRNSLCPPHLKSSYPAETQFAPALHEEDIKCTGTMSLGGKPQRKEVGITAYKKPGPPTPSKQAGRLSATDSELRESLRVEAEPGAGRKASTPSRIRSLFRSNKNDTAEGTPRSRRLSNMFRKK</sequence>
<feature type="coiled-coil region" evidence="1">
    <location>
        <begin position="793"/>
        <end position="876"/>
    </location>
</feature>